<proteinExistence type="predicted"/>
<reference evidence="1" key="1">
    <citation type="submission" date="2019-11" db="EMBL/GenBank/DDBJ databases">
        <title>Genomes of ocular Pseudomonas aeruginosa isolates.</title>
        <authorList>
            <person name="Khan M."/>
            <person name="Rice S.A."/>
            <person name="Willcox M.D.P."/>
            <person name="Stapleton F."/>
        </authorList>
    </citation>
    <scope>NUCLEOTIDE SEQUENCE</scope>
    <source>
        <strain evidence="1">PA206</strain>
    </source>
</reference>
<sequence length="99" mass="11135">MRRAEMLLLKSLAETLMADRDNRHDDLQATMRLAHLSSPEMILYMVNRVLELEESIERIAAVLQKLSADEPMPLAETPPEPAFEAALQARASETETAET</sequence>
<evidence type="ECO:0000313" key="1">
    <source>
        <dbReference type="EMBL" id="MUI59960.1"/>
    </source>
</evidence>
<accession>A0A6A9JVP0</accession>
<organism evidence="1">
    <name type="scientific">Pseudomonas aeruginosa</name>
    <dbReference type="NCBI Taxonomy" id="287"/>
    <lineage>
        <taxon>Bacteria</taxon>
        <taxon>Pseudomonadati</taxon>
        <taxon>Pseudomonadota</taxon>
        <taxon>Gammaproteobacteria</taxon>
        <taxon>Pseudomonadales</taxon>
        <taxon>Pseudomonadaceae</taxon>
        <taxon>Pseudomonas</taxon>
    </lineage>
</organism>
<protein>
    <submittedName>
        <fullName evidence="1">Uncharacterized protein</fullName>
    </submittedName>
</protein>
<name>A0A6A9JVP0_PSEAI</name>
<dbReference type="EMBL" id="WOAJ01000008">
    <property type="protein sequence ID" value="MUI59960.1"/>
    <property type="molecule type" value="Genomic_DNA"/>
</dbReference>
<dbReference type="RefSeq" id="WP_073648693.1">
    <property type="nucleotide sequence ID" value="NZ_CATOWM010000001.1"/>
</dbReference>
<comment type="caution">
    <text evidence="1">The sequence shown here is derived from an EMBL/GenBank/DDBJ whole genome shotgun (WGS) entry which is preliminary data.</text>
</comment>
<gene>
    <name evidence="1" type="ORF">GNQ20_19325</name>
</gene>
<dbReference type="AlphaFoldDB" id="A0A6A9JVP0"/>